<name>A0A165Z078_9AGAM</name>
<reference evidence="2 3" key="1">
    <citation type="journal article" date="2016" name="Mol. Biol. Evol.">
        <title>Comparative Genomics of Early-Diverging Mushroom-Forming Fungi Provides Insights into the Origins of Lignocellulose Decay Capabilities.</title>
        <authorList>
            <person name="Nagy L.G."/>
            <person name="Riley R."/>
            <person name="Tritt A."/>
            <person name="Adam C."/>
            <person name="Daum C."/>
            <person name="Floudas D."/>
            <person name="Sun H."/>
            <person name="Yadav J.S."/>
            <person name="Pangilinan J."/>
            <person name="Larsson K.H."/>
            <person name="Matsuura K."/>
            <person name="Barry K."/>
            <person name="Labutti K."/>
            <person name="Kuo R."/>
            <person name="Ohm R.A."/>
            <person name="Bhattacharya S.S."/>
            <person name="Shirouzu T."/>
            <person name="Yoshinaga Y."/>
            <person name="Martin F.M."/>
            <person name="Grigoriev I.V."/>
            <person name="Hibbett D.S."/>
        </authorList>
    </citation>
    <scope>NUCLEOTIDE SEQUENCE [LARGE SCALE GENOMIC DNA]</scope>
    <source>
        <strain evidence="2 3">CBS 109695</strain>
    </source>
</reference>
<dbReference type="Gene3D" id="2.30.110.10">
    <property type="entry name" value="Electron Transport, Fmn-binding Protein, Chain A"/>
    <property type="match status" value="1"/>
</dbReference>
<dbReference type="EMBL" id="KV417686">
    <property type="protein sequence ID" value="KZP10101.1"/>
    <property type="molecule type" value="Genomic_DNA"/>
</dbReference>
<evidence type="ECO:0000313" key="3">
    <source>
        <dbReference type="Proteomes" id="UP000076532"/>
    </source>
</evidence>
<dbReference type="InterPro" id="IPR012349">
    <property type="entry name" value="Split_barrel_FMN-bd"/>
</dbReference>
<dbReference type="SUPFAM" id="SSF50475">
    <property type="entry name" value="FMN-binding split barrel"/>
    <property type="match status" value="1"/>
</dbReference>
<dbReference type="PANTHER" id="PTHR28243">
    <property type="entry name" value="AGL049CP"/>
    <property type="match status" value="1"/>
</dbReference>
<dbReference type="STRING" id="436010.A0A165Z078"/>
<organism evidence="2 3">
    <name type="scientific">Athelia psychrophila</name>
    <dbReference type="NCBI Taxonomy" id="1759441"/>
    <lineage>
        <taxon>Eukaryota</taxon>
        <taxon>Fungi</taxon>
        <taxon>Dikarya</taxon>
        <taxon>Basidiomycota</taxon>
        <taxon>Agaricomycotina</taxon>
        <taxon>Agaricomycetes</taxon>
        <taxon>Agaricomycetidae</taxon>
        <taxon>Atheliales</taxon>
        <taxon>Atheliaceae</taxon>
        <taxon>Athelia</taxon>
    </lineage>
</organism>
<dbReference type="Pfam" id="PF12766">
    <property type="entry name" value="Pyridox_oxase_2"/>
    <property type="match status" value="1"/>
</dbReference>
<keyword evidence="3" id="KW-1185">Reference proteome</keyword>
<evidence type="ECO:0000313" key="2">
    <source>
        <dbReference type="EMBL" id="KZP10101.1"/>
    </source>
</evidence>
<dbReference type="Proteomes" id="UP000076532">
    <property type="component" value="Unassembled WGS sequence"/>
</dbReference>
<gene>
    <name evidence="2" type="ORF">FIBSPDRAFT_872954</name>
</gene>
<dbReference type="GO" id="GO:0010181">
    <property type="term" value="F:FMN binding"/>
    <property type="evidence" value="ECO:0007669"/>
    <property type="project" value="InterPro"/>
</dbReference>
<protein>
    <recommendedName>
        <fullName evidence="1">Pyridoxamine 5'-phosphate oxidase Alr4036 family FMN-binding domain-containing protein</fullName>
    </recommendedName>
</protein>
<dbReference type="PANTHER" id="PTHR28243:SF1">
    <property type="entry name" value="PYRIDOXAMINE 5'-PHOSPHATE OXIDASE ALR4036 FAMILY FMN-BINDING DOMAIN-CONTAINING PROTEIN"/>
    <property type="match status" value="1"/>
</dbReference>
<accession>A0A165Z078</accession>
<sequence>MHIPASPRWKTALVKAIDGTASPFQLASLDANSIPHVRTHLHRGFFEAKAAPHLPLIFTTTDIRTPKVTQLLAQPTVEAVYWIEGSGEQYRVVGRTSIIPAPAHPLYARFDPTHGPALTALKNEGVDWEKERTKSFDSMSAHMKATWCRPVPGTKLEGGYEEAKKWPVKLPKLGEGTDQEKHYLEIALANFALVVIDPLEVDYVEFSMYPNQRTKFKKEGESWVEEIVVP</sequence>
<dbReference type="InterPro" id="IPR024624">
    <property type="entry name" value="Pyridox_Oxase_Alr4036_FMN-bd"/>
</dbReference>
<proteinExistence type="predicted"/>
<feature type="domain" description="Pyridoxamine 5'-phosphate oxidase Alr4036 family FMN-binding" evidence="1">
    <location>
        <begin position="7"/>
        <end position="99"/>
    </location>
</feature>
<dbReference type="AlphaFoldDB" id="A0A165Z078"/>
<evidence type="ECO:0000259" key="1">
    <source>
        <dbReference type="Pfam" id="PF12766"/>
    </source>
</evidence>
<dbReference type="OrthoDB" id="434253at2759"/>